<dbReference type="Pfam" id="PF01222">
    <property type="entry name" value="ERG4_ERG24"/>
    <property type="match status" value="1"/>
</dbReference>
<dbReference type="EMBL" id="CAXKWB010004545">
    <property type="protein sequence ID" value="CAL4074102.1"/>
    <property type="molecule type" value="Genomic_DNA"/>
</dbReference>
<name>A0AAV2Q768_MEGNR</name>
<feature type="transmembrane region" description="Helical" evidence="7">
    <location>
        <begin position="720"/>
        <end position="746"/>
    </location>
</feature>
<dbReference type="InterPro" id="IPR001171">
    <property type="entry name" value="ERG24_DHCR-like"/>
</dbReference>
<feature type="transmembrane region" description="Helical" evidence="7">
    <location>
        <begin position="432"/>
        <end position="455"/>
    </location>
</feature>
<feature type="transmembrane region" description="Helical" evidence="7">
    <location>
        <begin position="376"/>
        <end position="403"/>
    </location>
</feature>
<comment type="caution">
    <text evidence="8">The sequence shown here is derived from an EMBL/GenBank/DDBJ whole genome shotgun (WGS) entry which is preliminary data.</text>
</comment>
<feature type="transmembrane region" description="Helical" evidence="7">
    <location>
        <begin position="498"/>
        <end position="515"/>
    </location>
</feature>
<feature type="transmembrane region" description="Helical" evidence="7">
    <location>
        <begin position="618"/>
        <end position="640"/>
    </location>
</feature>
<dbReference type="PROSITE" id="PS50244">
    <property type="entry name" value="S5A_REDUCTASE"/>
    <property type="match status" value="1"/>
</dbReference>
<evidence type="ECO:0000256" key="6">
    <source>
        <dbReference type="SAM" id="MobiDB-lite"/>
    </source>
</evidence>
<protein>
    <recommendedName>
        <fullName evidence="10">Lamin-B receptor</fullName>
    </recommendedName>
</protein>
<evidence type="ECO:0000313" key="8">
    <source>
        <dbReference type="EMBL" id="CAL4074102.1"/>
    </source>
</evidence>
<dbReference type="AlphaFoldDB" id="A0AAV2Q768"/>
<evidence type="ECO:0000256" key="7">
    <source>
        <dbReference type="SAM" id="Phobius"/>
    </source>
</evidence>
<feature type="transmembrane region" description="Helical" evidence="7">
    <location>
        <begin position="587"/>
        <end position="606"/>
    </location>
</feature>
<keyword evidence="4 7" id="KW-1133">Transmembrane helix</keyword>
<evidence type="ECO:0000256" key="2">
    <source>
        <dbReference type="ARBA" id="ARBA00005402"/>
    </source>
</evidence>
<evidence type="ECO:0000256" key="1">
    <source>
        <dbReference type="ARBA" id="ARBA00004141"/>
    </source>
</evidence>
<gene>
    <name evidence="8" type="ORF">MNOR_LOCUS9410</name>
</gene>
<evidence type="ECO:0000256" key="3">
    <source>
        <dbReference type="ARBA" id="ARBA00022692"/>
    </source>
</evidence>
<feature type="region of interest" description="Disordered" evidence="6">
    <location>
        <begin position="274"/>
        <end position="328"/>
    </location>
</feature>
<dbReference type="Proteomes" id="UP001497623">
    <property type="component" value="Unassembled WGS sequence"/>
</dbReference>
<feature type="region of interest" description="Disordered" evidence="6">
    <location>
        <begin position="67"/>
        <end position="107"/>
    </location>
</feature>
<evidence type="ECO:0000256" key="5">
    <source>
        <dbReference type="ARBA" id="ARBA00023136"/>
    </source>
</evidence>
<keyword evidence="5 7" id="KW-0472">Membrane</keyword>
<keyword evidence="3 7" id="KW-0812">Transmembrane</keyword>
<dbReference type="GO" id="GO:0005789">
    <property type="term" value="C:endoplasmic reticulum membrane"/>
    <property type="evidence" value="ECO:0007669"/>
    <property type="project" value="TreeGrafter"/>
</dbReference>
<organism evidence="8 9">
    <name type="scientific">Meganyctiphanes norvegica</name>
    <name type="common">Northern krill</name>
    <name type="synonym">Thysanopoda norvegica</name>
    <dbReference type="NCBI Taxonomy" id="48144"/>
    <lineage>
        <taxon>Eukaryota</taxon>
        <taxon>Metazoa</taxon>
        <taxon>Ecdysozoa</taxon>
        <taxon>Arthropoda</taxon>
        <taxon>Crustacea</taxon>
        <taxon>Multicrustacea</taxon>
        <taxon>Malacostraca</taxon>
        <taxon>Eumalacostraca</taxon>
        <taxon>Eucarida</taxon>
        <taxon>Euphausiacea</taxon>
        <taxon>Euphausiidae</taxon>
        <taxon>Meganyctiphanes</taxon>
    </lineage>
</organism>
<sequence>MGYKMPRQHDVGEDVMAKWPKSSLWFKAKITDLNDIEYQVKFYDDSDTTSSYVLKYKDVKPIFAFDRKSRSKSRGRSPGRKSPARKKSPARATRSSRRSKGSPANDLKAVVNDAEIIDTRSSTPLIVTNEVRETTPAVEAEVPESTPLVIANEVRATTPIISNEGHAGSPLVVANEVRATTPIISNEGIAEVPVQQNDVRERSRTPFGDFQIIRGRTPLHHTNSSRSSTPLIPQQITTVQVEKIISEKVNNIQVEVTETVSETVTQSVEVIEKVTEEEVEEEEESDPEPEVIPEPRITRSKAKALSNPVASVSDDEGDDEPDTTPAASASIAKPSLVGRLIGGVKSLCCGVVCGVKSVCCGIVCGVKCVLTSIMNFILFLIPSLATIGTVPLVVMSLTMPFLINQMCTKKKCTIMEVPDIPKKLEYYYNPEAIGMALGFVALQLLLSLLPIGKVVELKNGAKIRCNGYIVLLLTLGVVPVLMHLGFNVLVVYTHYRHLLVTFVALAVLLSLVMYIRGGYAALDMRNPKGNTGKILPDFFHGRELTPALGSRIDLMHILFRIMCMGTILINVIFVIKDIQGNQGQYSPTQLVASIFQILFMVDYIWFEECLFTTFVYQHWGLGLMAINGLLADPFFISITTRFILNHRTEMEWYFLVGIAAVNLVGYSIMRGSVSQKHILRSNPNDPAVQNLESIPTAAGNRLLVSGWWGIVRHPNYLGELLIILSWTLICGIKYALPWVFFLLYLVSKYFLQIRPVEAFCQKKYGAAWDSYTSRVRSRLIPKVF</sequence>
<keyword evidence="9" id="KW-1185">Reference proteome</keyword>
<evidence type="ECO:0000313" key="9">
    <source>
        <dbReference type="Proteomes" id="UP001497623"/>
    </source>
</evidence>
<accession>A0AAV2Q768</accession>
<evidence type="ECO:0008006" key="10">
    <source>
        <dbReference type="Google" id="ProtNLM"/>
    </source>
</evidence>
<dbReference type="Gene3D" id="2.30.30.140">
    <property type="match status" value="1"/>
</dbReference>
<dbReference type="PANTHER" id="PTHR21257">
    <property type="entry name" value="DELTA(14)-STEROL REDUCTASE"/>
    <property type="match status" value="1"/>
</dbReference>
<comment type="subcellular location">
    <subcellularLocation>
        <location evidence="1">Membrane</location>
        <topology evidence="1">Multi-pass membrane protein</topology>
    </subcellularLocation>
</comment>
<dbReference type="GO" id="GO:0050613">
    <property type="term" value="F:Delta14-sterol reductase activity"/>
    <property type="evidence" value="ECO:0007669"/>
    <property type="project" value="TreeGrafter"/>
</dbReference>
<comment type="similarity">
    <text evidence="2">Belongs to the ERG4/ERG24 family.</text>
</comment>
<dbReference type="SUPFAM" id="SSF63748">
    <property type="entry name" value="Tudor/PWWP/MBT"/>
    <property type="match status" value="1"/>
</dbReference>
<dbReference type="Gene3D" id="1.20.120.1630">
    <property type="match status" value="1"/>
</dbReference>
<feature type="compositionally biased region" description="Basic residues" evidence="6">
    <location>
        <begin position="69"/>
        <end position="100"/>
    </location>
</feature>
<evidence type="ECO:0000256" key="4">
    <source>
        <dbReference type="ARBA" id="ARBA00022989"/>
    </source>
</evidence>
<proteinExistence type="inferred from homology"/>
<dbReference type="PANTHER" id="PTHR21257:SF52">
    <property type="entry name" value="DELTA(14)-STEROL REDUCTASE TM7SF2"/>
    <property type="match status" value="1"/>
</dbReference>
<feature type="transmembrane region" description="Helical" evidence="7">
    <location>
        <begin position="652"/>
        <end position="669"/>
    </location>
</feature>
<feature type="transmembrane region" description="Helical" evidence="7">
    <location>
        <begin position="467"/>
        <end position="491"/>
    </location>
</feature>
<feature type="transmembrane region" description="Helical" evidence="7">
    <location>
        <begin position="557"/>
        <end position="575"/>
    </location>
</feature>
<dbReference type="GO" id="GO:0006695">
    <property type="term" value="P:cholesterol biosynthetic process"/>
    <property type="evidence" value="ECO:0007669"/>
    <property type="project" value="TreeGrafter"/>
</dbReference>
<feature type="compositionally biased region" description="Acidic residues" evidence="6">
    <location>
        <begin position="277"/>
        <end position="291"/>
    </location>
</feature>
<feature type="compositionally biased region" description="Acidic residues" evidence="6">
    <location>
        <begin position="313"/>
        <end position="322"/>
    </location>
</feature>
<reference evidence="8 9" key="1">
    <citation type="submission" date="2024-05" db="EMBL/GenBank/DDBJ databases">
        <authorList>
            <person name="Wallberg A."/>
        </authorList>
    </citation>
    <scope>NUCLEOTIDE SEQUENCE [LARGE SCALE GENOMIC DNA]</scope>
</reference>
<dbReference type="GO" id="GO:0005637">
    <property type="term" value="C:nuclear inner membrane"/>
    <property type="evidence" value="ECO:0007669"/>
    <property type="project" value="TreeGrafter"/>
</dbReference>